<dbReference type="InParanoid" id="A0A1Q3B655"/>
<dbReference type="AlphaFoldDB" id="A0A1Q3B655"/>
<dbReference type="EMBL" id="BDDD01000302">
    <property type="protein sequence ID" value="GAV63273.1"/>
    <property type="molecule type" value="Genomic_DNA"/>
</dbReference>
<dbReference type="SMART" id="SM00256">
    <property type="entry name" value="FBOX"/>
    <property type="match status" value="1"/>
</dbReference>
<comment type="caution">
    <text evidence="2">The sequence shown here is derived from an EMBL/GenBank/DDBJ whole genome shotgun (WGS) entry which is preliminary data.</text>
</comment>
<accession>A0A1Q3B655</accession>
<feature type="non-terminal residue" evidence="2">
    <location>
        <position position="1"/>
    </location>
</feature>
<evidence type="ECO:0000313" key="2">
    <source>
        <dbReference type="EMBL" id="GAV63273.1"/>
    </source>
</evidence>
<proteinExistence type="predicted"/>
<dbReference type="PANTHER" id="PTHR31111">
    <property type="entry name" value="BNAA05G37150D PROTEIN-RELATED"/>
    <property type="match status" value="1"/>
</dbReference>
<dbReference type="OrthoDB" id="906973at2759"/>
<protein>
    <submittedName>
        <fullName evidence="2">F-box-like domain-containing protein</fullName>
    </submittedName>
</protein>
<organism evidence="2 3">
    <name type="scientific">Cephalotus follicularis</name>
    <name type="common">Albany pitcher plant</name>
    <dbReference type="NCBI Taxonomy" id="3775"/>
    <lineage>
        <taxon>Eukaryota</taxon>
        <taxon>Viridiplantae</taxon>
        <taxon>Streptophyta</taxon>
        <taxon>Embryophyta</taxon>
        <taxon>Tracheophyta</taxon>
        <taxon>Spermatophyta</taxon>
        <taxon>Magnoliopsida</taxon>
        <taxon>eudicotyledons</taxon>
        <taxon>Gunneridae</taxon>
        <taxon>Pentapetalae</taxon>
        <taxon>rosids</taxon>
        <taxon>fabids</taxon>
        <taxon>Oxalidales</taxon>
        <taxon>Cephalotaceae</taxon>
        <taxon>Cephalotus</taxon>
    </lineage>
</organism>
<name>A0A1Q3B655_CEPFO</name>
<evidence type="ECO:0000313" key="3">
    <source>
        <dbReference type="Proteomes" id="UP000187406"/>
    </source>
</evidence>
<dbReference type="InterPro" id="IPR001810">
    <property type="entry name" value="F-box_dom"/>
</dbReference>
<dbReference type="Pfam" id="PF00646">
    <property type="entry name" value="F-box"/>
    <property type="match status" value="1"/>
</dbReference>
<reference evidence="3" key="1">
    <citation type="submission" date="2016-04" db="EMBL/GenBank/DDBJ databases">
        <title>Cephalotus genome sequencing.</title>
        <authorList>
            <person name="Fukushima K."/>
            <person name="Hasebe M."/>
            <person name="Fang X."/>
        </authorList>
    </citation>
    <scope>NUCLEOTIDE SEQUENCE [LARGE SCALE GENOMIC DNA]</scope>
    <source>
        <strain evidence="3">cv. St1</strain>
    </source>
</reference>
<dbReference type="InterPro" id="IPR036047">
    <property type="entry name" value="F-box-like_dom_sf"/>
</dbReference>
<evidence type="ECO:0000259" key="1">
    <source>
        <dbReference type="PROSITE" id="PS50181"/>
    </source>
</evidence>
<gene>
    <name evidence="2" type="ORF">CFOL_v3_06793</name>
</gene>
<sequence>PYLPYEIMYEILSWLPIKSLLQCKRVSKQWYSLIQDPRFINKHMIRSKPVDFSIIYHPPMDKRNYVLTSTCQNLHLPDPNNHSLEMQLFHVRNPIDFKVASISETGYHREHCKILTVGTDKQWRPLKLPSTWNHGNKDNPFVVKLLVELDAVHSFSYFKMDQTCALELILLTRRQNASLLPHCLGVVSRISKRFQLFPGMAG</sequence>
<feature type="domain" description="F-box" evidence="1">
    <location>
        <begin position="1"/>
        <end position="43"/>
    </location>
</feature>
<dbReference type="CDD" id="cd22157">
    <property type="entry name" value="F-box_AtFBW1-like"/>
    <property type="match status" value="1"/>
</dbReference>
<keyword evidence="3" id="KW-1185">Reference proteome</keyword>
<dbReference type="SUPFAM" id="SSF81383">
    <property type="entry name" value="F-box domain"/>
    <property type="match status" value="1"/>
</dbReference>
<dbReference type="PANTHER" id="PTHR31111:SF125">
    <property type="entry name" value="F-BOX PROTEIN CPR30-LIKE"/>
    <property type="match status" value="1"/>
</dbReference>
<dbReference type="Proteomes" id="UP000187406">
    <property type="component" value="Unassembled WGS sequence"/>
</dbReference>
<dbReference type="PROSITE" id="PS50181">
    <property type="entry name" value="FBOX"/>
    <property type="match status" value="1"/>
</dbReference>
<dbReference type="Gene3D" id="1.20.1280.50">
    <property type="match status" value="1"/>
</dbReference>